<protein>
    <submittedName>
        <fullName evidence="1">Uncharacterized protein</fullName>
    </submittedName>
</protein>
<sequence>MEAVEGGVEIVRADLDLCRRLSGEGRVSILRKDRGEQIFSGGFYAADRPAVHDPLFFFSVLGAESGDKRRRGGFLYCGGFVV</sequence>
<dbReference type="AlphaFoldDB" id="A0A645I0J8"/>
<name>A0A645I0J8_9ZZZZ</name>
<comment type="caution">
    <text evidence="1">The sequence shown here is derived from an EMBL/GenBank/DDBJ whole genome shotgun (WGS) entry which is preliminary data.</text>
</comment>
<accession>A0A645I0J8</accession>
<organism evidence="1">
    <name type="scientific">bioreactor metagenome</name>
    <dbReference type="NCBI Taxonomy" id="1076179"/>
    <lineage>
        <taxon>unclassified sequences</taxon>
        <taxon>metagenomes</taxon>
        <taxon>ecological metagenomes</taxon>
    </lineage>
</organism>
<gene>
    <name evidence="1" type="ORF">SDC9_192245</name>
</gene>
<dbReference type="EMBL" id="VSSQ01103991">
    <property type="protein sequence ID" value="MPN44680.1"/>
    <property type="molecule type" value="Genomic_DNA"/>
</dbReference>
<evidence type="ECO:0000313" key="1">
    <source>
        <dbReference type="EMBL" id="MPN44680.1"/>
    </source>
</evidence>
<proteinExistence type="predicted"/>
<reference evidence="1" key="1">
    <citation type="submission" date="2019-08" db="EMBL/GenBank/DDBJ databases">
        <authorList>
            <person name="Kucharzyk K."/>
            <person name="Murdoch R.W."/>
            <person name="Higgins S."/>
            <person name="Loffler F."/>
        </authorList>
    </citation>
    <scope>NUCLEOTIDE SEQUENCE</scope>
</reference>